<comment type="caution">
    <text evidence="2">The sequence shown here is derived from an EMBL/GenBank/DDBJ whole genome shotgun (WGS) entry which is preliminary data.</text>
</comment>
<name>A0A916XDB3_9BURK</name>
<dbReference type="PANTHER" id="PTHR43737">
    <property type="entry name" value="BLL7424 PROTEIN"/>
    <property type="match status" value="1"/>
</dbReference>
<dbReference type="Pfam" id="PF07394">
    <property type="entry name" value="DUF1501"/>
    <property type="match status" value="1"/>
</dbReference>
<evidence type="ECO:0008006" key="4">
    <source>
        <dbReference type="Google" id="ProtNLM"/>
    </source>
</evidence>
<feature type="chain" id="PRO_5037196765" description="DUF1501 domain-containing protein" evidence="1">
    <location>
        <begin position="25"/>
        <end position="396"/>
    </location>
</feature>
<gene>
    <name evidence="2" type="ORF">GCM10011396_07850</name>
</gene>
<sequence length="396" mass="43372">MKRRTLLKSLAMLPAASMAGNLWAAPATKTKLLFVFMRGGYDAANLLVPISSQFYYQARPNIAIPKPSTELNSALPINADWGLHPALRESIYPLFTNGQAAFVPFAGTEDLSRSHFETQDSIELGQPLDRSRDYRSGFLNRLAASLNADSSTPAIAFTDQLPLIMQGGVQIPNTALRSIGKPAVDVRQSKLIASMYQGTPLARQVNDGFTVRDDVMKEMIGEMDAANRNANTAKGFELEARRIAKLMKDKYNIGFVDVGGWDTHVGEGGATGYLAGRLDELGRGLAGFAQEMGNDWKDTVVVVVSEFGRTFRENGNRGTDHGHGSVYWVLGGGIRGGQIMGEQIRVEQATLFQNRDYPVLNEYRAMFGGMFSRMYGLNTAQVERVFGTRGKDIGLV</sequence>
<keyword evidence="3" id="KW-1185">Reference proteome</keyword>
<dbReference type="RefSeq" id="WP_188565642.1">
    <property type="nucleotide sequence ID" value="NZ_BMED01000001.1"/>
</dbReference>
<accession>A0A916XDB3</accession>
<reference evidence="2" key="1">
    <citation type="journal article" date="2014" name="Int. J. Syst. Evol. Microbiol.">
        <title>Complete genome sequence of Corynebacterium casei LMG S-19264T (=DSM 44701T), isolated from a smear-ripened cheese.</title>
        <authorList>
            <consortium name="US DOE Joint Genome Institute (JGI-PGF)"/>
            <person name="Walter F."/>
            <person name="Albersmeier A."/>
            <person name="Kalinowski J."/>
            <person name="Ruckert C."/>
        </authorList>
    </citation>
    <scope>NUCLEOTIDE SEQUENCE</scope>
    <source>
        <strain evidence="2">CGMCC 1.10998</strain>
    </source>
</reference>
<evidence type="ECO:0000313" key="2">
    <source>
        <dbReference type="EMBL" id="GGC63332.1"/>
    </source>
</evidence>
<dbReference type="Proteomes" id="UP000637423">
    <property type="component" value="Unassembled WGS sequence"/>
</dbReference>
<evidence type="ECO:0000256" key="1">
    <source>
        <dbReference type="SAM" id="SignalP"/>
    </source>
</evidence>
<dbReference type="AlphaFoldDB" id="A0A916XDB3"/>
<protein>
    <recommendedName>
        <fullName evidence="4">DUF1501 domain-containing protein</fullName>
    </recommendedName>
</protein>
<organism evidence="2 3">
    <name type="scientific">Undibacterium terreum</name>
    <dbReference type="NCBI Taxonomy" id="1224302"/>
    <lineage>
        <taxon>Bacteria</taxon>
        <taxon>Pseudomonadati</taxon>
        <taxon>Pseudomonadota</taxon>
        <taxon>Betaproteobacteria</taxon>
        <taxon>Burkholderiales</taxon>
        <taxon>Oxalobacteraceae</taxon>
        <taxon>Undibacterium</taxon>
    </lineage>
</organism>
<dbReference type="EMBL" id="BMED01000001">
    <property type="protein sequence ID" value="GGC63332.1"/>
    <property type="molecule type" value="Genomic_DNA"/>
</dbReference>
<evidence type="ECO:0000313" key="3">
    <source>
        <dbReference type="Proteomes" id="UP000637423"/>
    </source>
</evidence>
<proteinExistence type="predicted"/>
<keyword evidence="1" id="KW-0732">Signal</keyword>
<reference evidence="2" key="2">
    <citation type="submission" date="2020-09" db="EMBL/GenBank/DDBJ databases">
        <authorList>
            <person name="Sun Q."/>
            <person name="Zhou Y."/>
        </authorList>
    </citation>
    <scope>NUCLEOTIDE SEQUENCE</scope>
    <source>
        <strain evidence="2">CGMCC 1.10998</strain>
    </source>
</reference>
<dbReference type="PANTHER" id="PTHR43737:SF1">
    <property type="entry name" value="DUF1501 DOMAIN-CONTAINING PROTEIN"/>
    <property type="match status" value="1"/>
</dbReference>
<dbReference type="InterPro" id="IPR010869">
    <property type="entry name" value="DUF1501"/>
</dbReference>
<feature type="signal peptide" evidence="1">
    <location>
        <begin position="1"/>
        <end position="24"/>
    </location>
</feature>